<feature type="signal peptide" evidence="1">
    <location>
        <begin position="1"/>
        <end position="19"/>
    </location>
</feature>
<accession>A0A8H4RL57</accession>
<feature type="chain" id="PRO_5034053546" description="AB hydrolase-1 domain-containing protein" evidence="1">
    <location>
        <begin position="20"/>
        <end position="407"/>
    </location>
</feature>
<dbReference type="SUPFAM" id="SSF53474">
    <property type="entry name" value="alpha/beta-Hydrolases"/>
    <property type="match status" value="1"/>
</dbReference>
<dbReference type="Pfam" id="PF12697">
    <property type="entry name" value="Abhydrolase_6"/>
    <property type="match status" value="1"/>
</dbReference>
<dbReference type="InterPro" id="IPR029058">
    <property type="entry name" value="AB_hydrolase_fold"/>
</dbReference>
<evidence type="ECO:0000259" key="2">
    <source>
        <dbReference type="Pfam" id="PF12697"/>
    </source>
</evidence>
<organism evidence="3 4">
    <name type="scientific">Cudoniella acicularis</name>
    <dbReference type="NCBI Taxonomy" id="354080"/>
    <lineage>
        <taxon>Eukaryota</taxon>
        <taxon>Fungi</taxon>
        <taxon>Dikarya</taxon>
        <taxon>Ascomycota</taxon>
        <taxon>Pezizomycotina</taxon>
        <taxon>Leotiomycetes</taxon>
        <taxon>Helotiales</taxon>
        <taxon>Tricladiaceae</taxon>
        <taxon>Cudoniella</taxon>
    </lineage>
</organism>
<dbReference type="EMBL" id="JAAMPI010000385">
    <property type="protein sequence ID" value="KAF4632044.1"/>
    <property type="molecule type" value="Genomic_DNA"/>
</dbReference>
<evidence type="ECO:0000256" key="1">
    <source>
        <dbReference type="SAM" id="SignalP"/>
    </source>
</evidence>
<keyword evidence="1" id="KW-0732">Signal</keyword>
<dbReference type="Proteomes" id="UP000566819">
    <property type="component" value="Unassembled WGS sequence"/>
</dbReference>
<reference evidence="3 4" key="1">
    <citation type="submission" date="2020-03" db="EMBL/GenBank/DDBJ databases">
        <title>Draft Genome Sequence of Cudoniella acicularis.</title>
        <authorList>
            <person name="Buettner E."/>
            <person name="Kellner H."/>
        </authorList>
    </citation>
    <scope>NUCLEOTIDE SEQUENCE [LARGE SCALE GENOMIC DNA]</scope>
    <source>
        <strain evidence="3 4">DSM 108380</strain>
    </source>
</reference>
<name>A0A8H4RL57_9HELO</name>
<comment type="caution">
    <text evidence="3">The sequence shown here is derived from an EMBL/GenBank/DDBJ whole genome shotgun (WGS) entry which is preliminary data.</text>
</comment>
<dbReference type="Gene3D" id="3.40.50.1820">
    <property type="entry name" value="alpha/beta hydrolase"/>
    <property type="match status" value="1"/>
</dbReference>
<evidence type="ECO:0000313" key="4">
    <source>
        <dbReference type="Proteomes" id="UP000566819"/>
    </source>
</evidence>
<feature type="domain" description="AB hydrolase-1" evidence="2">
    <location>
        <begin position="133"/>
        <end position="388"/>
    </location>
</feature>
<protein>
    <recommendedName>
        <fullName evidence="2">AB hydrolase-1 domain-containing protein</fullName>
    </recommendedName>
</protein>
<proteinExistence type="predicted"/>
<sequence length="407" mass="43133">MQSLLVAAVAGSSIITANAFSIPTYHQRDNSHGDLKSGFNNAIILPSVGGHATCIQGLIPITASAQNYHLNYQGPANQTVATETVVEFLQVNTTLPLQVIGARTTVSGTWNINSKLCFPTSSGAPNASLVQFLTHGVGFDGSYWDFYSADYSYVDNAALNGYTTFSYDRLGTGSSSHPDPIQVVQSPLQVAIAHELITKLRSGAIGSTTFSHVVGVGHSLGSELTNAITAQYPKDLDAAVLTGFSVETTGISSFFSSLDLVPANTKTPSRFSTLPNGYLITNSLAGNQFAFFRFPDFCPDVLSAANTASQTFTIGELFTNSFFVSPAPLFTGPIDVVIGENDLPFCQSNCLVPGNQAEVVRGALYPNANVAGSQVFVLEGAGHGLNLHYNAKEAYEHVFGFLRGNGF</sequence>
<gene>
    <name evidence="3" type="ORF">G7Y89_g6085</name>
</gene>
<evidence type="ECO:0000313" key="3">
    <source>
        <dbReference type="EMBL" id="KAF4632044.1"/>
    </source>
</evidence>
<dbReference type="InterPro" id="IPR000073">
    <property type="entry name" value="AB_hydrolase_1"/>
</dbReference>
<dbReference type="AlphaFoldDB" id="A0A8H4RL57"/>
<dbReference type="OrthoDB" id="190201at2759"/>
<keyword evidence="4" id="KW-1185">Reference proteome</keyword>